<feature type="compositionally biased region" description="Polar residues" evidence="9">
    <location>
        <begin position="1"/>
        <end position="12"/>
    </location>
</feature>
<evidence type="ECO:0000256" key="1">
    <source>
        <dbReference type="ARBA" id="ARBA00001798"/>
    </source>
</evidence>
<evidence type="ECO:0000256" key="8">
    <source>
        <dbReference type="ARBA" id="ARBA00022833"/>
    </source>
</evidence>
<keyword evidence="6" id="KW-0863">Zinc-finger</keyword>
<dbReference type="CDD" id="cd20335">
    <property type="entry name" value="BRcat_RBR"/>
    <property type="match status" value="1"/>
</dbReference>
<feature type="region of interest" description="Disordered" evidence="9">
    <location>
        <begin position="1"/>
        <end position="51"/>
    </location>
</feature>
<dbReference type="InterPro" id="IPR031127">
    <property type="entry name" value="E3_UB_ligase_RBR"/>
</dbReference>
<reference evidence="11" key="1">
    <citation type="submission" date="2021-01" db="EMBL/GenBank/DDBJ databases">
        <authorList>
            <person name="Corre E."/>
            <person name="Pelletier E."/>
            <person name="Niang G."/>
            <person name="Scheremetjew M."/>
            <person name="Finn R."/>
            <person name="Kale V."/>
            <person name="Holt S."/>
            <person name="Cochrane G."/>
            <person name="Meng A."/>
            <person name="Brown T."/>
            <person name="Cohen L."/>
        </authorList>
    </citation>
    <scope>NUCLEOTIDE SEQUENCE</scope>
    <source>
        <strain evidence="11">CCMP3105</strain>
    </source>
</reference>
<feature type="compositionally biased region" description="Polar residues" evidence="9">
    <location>
        <begin position="31"/>
        <end position="44"/>
    </location>
</feature>
<keyword evidence="5" id="KW-0677">Repeat</keyword>
<feature type="domain" description="RING-type" evidence="10">
    <location>
        <begin position="164"/>
        <end position="423"/>
    </location>
</feature>
<evidence type="ECO:0000256" key="4">
    <source>
        <dbReference type="ARBA" id="ARBA00022723"/>
    </source>
</evidence>
<feature type="compositionally biased region" description="Pro residues" evidence="9">
    <location>
        <begin position="128"/>
        <end position="158"/>
    </location>
</feature>
<keyword evidence="3" id="KW-0808">Transferase</keyword>
<dbReference type="InterPro" id="IPR001841">
    <property type="entry name" value="Znf_RING"/>
</dbReference>
<dbReference type="Pfam" id="PF22191">
    <property type="entry name" value="IBR_1"/>
    <property type="match status" value="1"/>
</dbReference>
<keyword evidence="8" id="KW-0862">Zinc</keyword>
<name>A0A7S4WBP3_9DINO</name>
<evidence type="ECO:0000256" key="5">
    <source>
        <dbReference type="ARBA" id="ARBA00022737"/>
    </source>
</evidence>
<dbReference type="EMBL" id="HBNR01067720">
    <property type="protein sequence ID" value="CAE4640677.1"/>
    <property type="molecule type" value="Transcribed_RNA"/>
</dbReference>
<dbReference type="Gene3D" id="3.30.40.10">
    <property type="entry name" value="Zinc/RING finger domain, C3HC4 (zinc finger)"/>
    <property type="match status" value="1"/>
</dbReference>
<evidence type="ECO:0000256" key="7">
    <source>
        <dbReference type="ARBA" id="ARBA00022786"/>
    </source>
</evidence>
<dbReference type="EC" id="2.3.2.31" evidence="2"/>
<dbReference type="SMART" id="SM00184">
    <property type="entry name" value="RING"/>
    <property type="match status" value="3"/>
</dbReference>
<dbReference type="GO" id="GO:0008270">
    <property type="term" value="F:zinc ion binding"/>
    <property type="evidence" value="ECO:0007669"/>
    <property type="project" value="UniProtKB-KW"/>
</dbReference>
<comment type="catalytic activity">
    <reaction evidence="1">
        <text>[E2 ubiquitin-conjugating enzyme]-S-ubiquitinyl-L-cysteine + [acceptor protein]-L-lysine = [E2 ubiquitin-conjugating enzyme]-L-cysteine + [acceptor protein]-N(6)-ubiquitinyl-L-lysine.</text>
        <dbReference type="EC" id="2.3.2.31"/>
    </reaction>
</comment>
<gene>
    <name evidence="11" type="ORF">AMON00008_LOCUS47887</name>
</gene>
<feature type="compositionally biased region" description="Low complexity" evidence="9">
    <location>
        <begin position="15"/>
        <end position="26"/>
    </location>
</feature>
<dbReference type="PROSITE" id="PS00518">
    <property type="entry name" value="ZF_RING_1"/>
    <property type="match status" value="1"/>
</dbReference>
<dbReference type="PANTHER" id="PTHR11685">
    <property type="entry name" value="RBR FAMILY RING FINGER AND IBR DOMAIN-CONTAINING"/>
    <property type="match status" value="1"/>
</dbReference>
<organism evidence="11">
    <name type="scientific">Alexandrium monilatum</name>
    <dbReference type="NCBI Taxonomy" id="311494"/>
    <lineage>
        <taxon>Eukaryota</taxon>
        <taxon>Sar</taxon>
        <taxon>Alveolata</taxon>
        <taxon>Dinophyceae</taxon>
        <taxon>Gonyaulacales</taxon>
        <taxon>Pyrocystaceae</taxon>
        <taxon>Alexandrium</taxon>
    </lineage>
</organism>
<feature type="region of interest" description="Disordered" evidence="9">
    <location>
        <begin position="91"/>
        <end position="158"/>
    </location>
</feature>
<evidence type="ECO:0000256" key="3">
    <source>
        <dbReference type="ARBA" id="ARBA00022679"/>
    </source>
</evidence>
<dbReference type="InterPro" id="IPR013083">
    <property type="entry name" value="Znf_RING/FYVE/PHD"/>
</dbReference>
<evidence type="ECO:0000256" key="6">
    <source>
        <dbReference type="ARBA" id="ARBA00022771"/>
    </source>
</evidence>
<dbReference type="PROSITE" id="PS51873">
    <property type="entry name" value="TRIAD"/>
    <property type="match status" value="1"/>
</dbReference>
<dbReference type="InterPro" id="IPR017907">
    <property type="entry name" value="Znf_RING_CS"/>
</dbReference>
<dbReference type="Gene3D" id="1.20.120.1750">
    <property type="match status" value="1"/>
</dbReference>
<evidence type="ECO:0000313" key="11">
    <source>
        <dbReference type="EMBL" id="CAE4640677.1"/>
    </source>
</evidence>
<keyword evidence="7" id="KW-0833">Ubl conjugation pathway</keyword>
<dbReference type="SMART" id="SM00647">
    <property type="entry name" value="IBR"/>
    <property type="match status" value="2"/>
</dbReference>
<accession>A0A7S4WBP3</accession>
<evidence type="ECO:0000256" key="2">
    <source>
        <dbReference type="ARBA" id="ARBA00012251"/>
    </source>
</evidence>
<dbReference type="GO" id="GO:0016567">
    <property type="term" value="P:protein ubiquitination"/>
    <property type="evidence" value="ECO:0007669"/>
    <property type="project" value="InterPro"/>
</dbReference>
<dbReference type="InterPro" id="IPR002867">
    <property type="entry name" value="IBR_dom"/>
</dbReference>
<evidence type="ECO:0000256" key="9">
    <source>
        <dbReference type="SAM" id="MobiDB-lite"/>
    </source>
</evidence>
<dbReference type="AlphaFoldDB" id="A0A7S4WBP3"/>
<dbReference type="SUPFAM" id="SSF57850">
    <property type="entry name" value="RING/U-box"/>
    <property type="match status" value="3"/>
</dbReference>
<proteinExistence type="predicted"/>
<sequence>MERTTDLGQRSAVTLPLLSEGEPEPLAYGSPETSEATLGSTGDSLSVPMAAPLRHCPPLPLGASRGAVGRERRTLSTGGIAAAASAMVRRATSAASRAGRRPGSRGPGGHHLQLELDFGPSVHGAPTMRPPMPQPETPVPSPPPSPQPLRELSPPPPPPPPLVPARCCPICIEPLELAAGETFCGVHLYCADCAARCAREELQQGLVPRCPDCHKEIEPVAAQRILRFDELERYFHLALWSNDSVAVCPKCRQGLYTDEGHDLSSGRCQSAHCPTCGHEFCVECRGPAHPDVVSCEEAARLQLRRGQRRRGAVLTTAEGVRAAPATPFACRVAVQNQSYQSSSAACGSSSLPDPQDSSGFFVALGVKGCPRCGTGVQKLDDESCDHMTCANCRHEFCWTCLADRRVIYAHGNHYHRPGCKFFSPYDGPDAVEYLPERCKRCAKRKTACRPLSSARTDSTALVPAGQFGALDQWFWAVMEIFTLRSCQGPQEPPR</sequence>
<evidence type="ECO:0000259" key="10">
    <source>
        <dbReference type="PROSITE" id="PS51873"/>
    </source>
</evidence>
<dbReference type="Pfam" id="PF01485">
    <property type="entry name" value="IBR"/>
    <property type="match status" value="1"/>
</dbReference>
<keyword evidence="4" id="KW-0479">Metal-binding</keyword>
<dbReference type="GO" id="GO:0061630">
    <property type="term" value="F:ubiquitin protein ligase activity"/>
    <property type="evidence" value="ECO:0007669"/>
    <property type="project" value="UniProtKB-EC"/>
</dbReference>
<protein>
    <recommendedName>
        <fullName evidence="2">RBR-type E3 ubiquitin transferase</fullName>
        <ecNumber evidence="2">2.3.2.31</ecNumber>
    </recommendedName>
</protein>
<dbReference type="InterPro" id="IPR044066">
    <property type="entry name" value="TRIAD_supradom"/>
</dbReference>